<keyword evidence="5 7" id="KW-1133">Transmembrane helix</keyword>
<evidence type="ECO:0000313" key="9">
    <source>
        <dbReference type="Proteomes" id="UP000461443"/>
    </source>
</evidence>
<dbReference type="NCBIfam" id="TIGR01401">
    <property type="entry name" value="fliR_like_III"/>
    <property type="match status" value="1"/>
</dbReference>
<comment type="similarity">
    <text evidence="2 7">Belongs to the FliR/MopE/SpaR family.</text>
</comment>
<accession>A0A845SDR8</accession>
<feature type="transmembrane region" description="Helical" evidence="7">
    <location>
        <begin position="40"/>
        <end position="57"/>
    </location>
</feature>
<feature type="transmembrane region" description="Helical" evidence="7">
    <location>
        <begin position="127"/>
        <end position="146"/>
    </location>
</feature>
<dbReference type="GO" id="GO:0005886">
    <property type="term" value="C:plasma membrane"/>
    <property type="evidence" value="ECO:0007669"/>
    <property type="project" value="UniProtKB-SubCell"/>
</dbReference>
<dbReference type="PANTHER" id="PTHR30065:SF1">
    <property type="entry name" value="SURFACE PRESENTATION OF ANTIGENS PROTEIN SPAR"/>
    <property type="match status" value="1"/>
</dbReference>
<gene>
    <name evidence="8" type="ORF">GRH90_01880</name>
</gene>
<dbReference type="RefSeq" id="WP_162364187.1">
    <property type="nucleotide sequence ID" value="NZ_WUBS01000001.1"/>
</dbReference>
<dbReference type="EMBL" id="WUBS01000001">
    <property type="protein sequence ID" value="NDL61517.1"/>
    <property type="molecule type" value="Genomic_DNA"/>
</dbReference>
<evidence type="ECO:0000256" key="4">
    <source>
        <dbReference type="ARBA" id="ARBA00022692"/>
    </source>
</evidence>
<feature type="transmembrane region" description="Helical" evidence="7">
    <location>
        <begin position="12"/>
        <end position="33"/>
    </location>
</feature>
<evidence type="ECO:0000256" key="5">
    <source>
        <dbReference type="ARBA" id="ARBA00022989"/>
    </source>
</evidence>
<proteinExistence type="inferred from homology"/>
<reference evidence="8 9" key="2">
    <citation type="submission" date="2020-02" db="EMBL/GenBank/DDBJ databases">
        <title>The new genus of Enterobacteriales.</title>
        <authorList>
            <person name="Kim I.S."/>
        </authorList>
    </citation>
    <scope>NUCLEOTIDE SEQUENCE [LARGE SCALE GENOMIC DNA]</scope>
    <source>
        <strain evidence="8 9">SAP-6</strain>
    </source>
</reference>
<dbReference type="Proteomes" id="UP000461443">
    <property type="component" value="Unassembled WGS sequence"/>
</dbReference>
<evidence type="ECO:0000313" key="8">
    <source>
        <dbReference type="EMBL" id="NDL61517.1"/>
    </source>
</evidence>
<evidence type="ECO:0000256" key="1">
    <source>
        <dbReference type="ARBA" id="ARBA00004651"/>
    </source>
</evidence>
<name>A0A845SDR8_9GAMM</name>
<sequence>MDFSAWLDLQHWLSVMILTSARITPVFLLLPFLTSNIISMNIRMPVIIFIGASLWPYSLERLPADEINFLAVLAQELFIGLILGILFALPFWIMHGLGSVIDHQRGATVSSTFDPMSGVDTSELSNLFNLFAGALFLAGGGMLLLLETFQQSYLLCDPLQTCTPALKPVLGIVGHLMGKIIILASPVLACLLLSEMILGLLSRFAPQMNAFSISLTIKSMIAFMVLILYFSPYLPDAFKSLAPGPGVLDIWLKPD</sequence>
<dbReference type="Pfam" id="PF01311">
    <property type="entry name" value="Bac_export_1"/>
    <property type="match status" value="1"/>
</dbReference>
<keyword evidence="3 7" id="KW-1003">Cell membrane</keyword>
<keyword evidence="9" id="KW-1185">Reference proteome</keyword>
<reference evidence="8 9" key="1">
    <citation type="submission" date="2019-12" db="EMBL/GenBank/DDBJ databases">
        <authorList>
            <person name="Lee S.D."/>
        </authorList>
    </citation>
    <scope>NUCLEOTIDE SEQUENCE [LARGE SCALE GENOMIC DNA]</scope>
    <source>
        <strain evidence="8 9">SAP-6</strain>
    </source>
</reference>
<evidence type="ECO:0000256" key="7">
    <source>
        <dbReference type="RuleBase" id="RU362072"/>
    </source>
</evidence>
<dbReference type="GO" id="GO:0006605">
    <property type="term" value="P:protein targeting"/>
    <property type="evidence" value="ECO:0007669"/>
    <property type="project" value="UniProtKB-UniRule"/>
</dbReference>
<dbReference type="InterPro" id="IPR006304">
    <property type="entry name" value="T3SS_SpaR/YscT"/>
</dbReference>
<keyword evidence="6 7" id="KW-0472">Membrane</keyword>
<evidence type="ECO:0000256" key="3">
    <source>
        <dbReference type="ARBA" id="ARBA00022475"/>
    </source>
</evidence>
<dbReference type="PRINTS" id="PR00953">
    <property type="entry name" value="TYPE3IMRPROT"/>
</dbReference>
<feature type="transmembrane region" description="Helical" evidence="7">
    <location>
        <begin position="210"/>
        <end position="230"/>
    </location>
</feature>
<dbReference type="PANTHER" id="PTHR30065">
    <property type="entry name" value="FLAGELLAR BIOSYNTHETIC PROTEIN FLIR"/>
    <property type="match status" value="1"/>
</dbReference>
<dbReference type="InterPro" id="IPR002010">
    <property type="entry name" value="T3SS_IM_R"/>
</dbReference>
<keyword evidence="4 7" id="KW-0812">Transmembrane</keyword>
<comment type="subcellular location">
    <subcellularLocation>
        <location evidence="1 7">Cell membrane</location>
        <topology evidence="1 7">Multi-pass membrane protein</topology>
    </subcellularLocation>
</comment>
<feature type="transmembrane region" description="Helical" evidence="7">
    <location>
        <begin position="69"/>
        <end position="93"/>
    </location>
</feature>
<dbReference type="AlphaFoldDB" id="A0A845SDR8"/>
<evidence type="ECO:0000256" key="2">
    <source>
        <dbReference type="ARBA" id="ARBA00009772"/>
    </source>
</evidence>
<organism evidence="8 9">
    <name type="scientific">Acerihabitans arboris</name>
    <dbReference type="NCBI Taxonomy" id="2691583"/>
    <lineage>
        <taxon>Bacteria</taxon>
        <taxon>Pseudomonadati</taxon>
        <taxon>Pseudomonadota</taxon>
        <taxon>Gammaproteobacteria</taxon>
        <taxon>Enterobacterales</taxon>
        <taxon>Pectobacteriaceae</taxon>
        <taxon>Acerihabitans</taxon>
    </lineage>
</organism>
<protein>
    <submittedName>
        <fullName evidence="8">SpaR/YscT/HrcT type III secretion system export apparatus protein</fullName>
    </submittedName>
</protein>
<feature type="transmembrane region" description="Helical" evidence="7">
    <location>
        <begin position="176"/>
        <end position="198"/>
    </location>
</feature>
<comment type="caution">
    <text evidence="8">The sequence shown here is derived from an EMBL/GenBank/DDBJ whole genome shotgun (WGS) entry which is preliminary data.</text>
</comment>
<evidence type="ECO:0000256" key="6">
    <source>
        <dbReference type="ARBA" id="ARBA00023136"/>
    </source>
</evidence>